<evidence type="ECO:0000313" key="7">
    <source>
        <dbReference type="EMBL" id="RDC55186.1"/>
    </source>
</evidence>
<dbReference type="Pfam" id="PF14289">
    <property type="entry name" value="DUF4369"/>
    <property type="match status" value="1"/>
</dbReference>
<feature type="domain" description="Thioredoxin" evidence="6">
    <location>
        <begin position="242"/>
        <end position="380"/>
    </location>
</feature>
<evidence type="ECO:0000256" key="5">
    <source>
        <dbReference type="SAM" id="SignalP"/>
    </source>
</evidence>
<dbReference type="PANTHER" id="PTHR42852:SF6">
    <property type="entry name" value="THIOL:DISULFIDE INTERCHANGE PROTEIN DSBE"/>
    <property type="match status" value="1"/>
</dbReference>
<dbReference type="AlphaFoldDB" id="A0A369PWU3"/>
<dbReference type="GO" id="GO:0030313">
    <property type="term" value="C:cell envelope"/>
    <property type="evidence" value="ECO:0007669"/>
    <property type="project" value="UniProtKB-SubCell"/>
</dbReference>
<dbReference type="CDD" id="cd02966">
    <property type="entry name" value="TlpA_like_family"/>
    <property type="match status" value="1"/>
</dbReference>
<gene>
    <name evidence="7" type="ORF">DU508_18535</name>
</gene>
<dbReference type="GO" id="GO:0016491">
    <property type="term" value="F:oxidoreductase activity"/>
    <property type="evidence" value="ECO:0007669"/>
    <property type="project" value="InterPro"/>
</dbReference>
<protein>
    <submittedName>
        <fullName evidence="7">DUF4369 domain-containing protein</fullName>
    </submittedName>
</protein>
<dbReference type="InterPro" id="IPR050553">
    <property type="entry name" value="Thioredoxin_ResA/DsbE_sf"/>
</dbReference>
<evidence type="ECO:0000256" key="2">
    <source>
        <dbReference type="ARBA" id="ARBA00022748"/>
    </source>
</evidence>
<dbReference type="InterPro" id="IPR025380">
    <property type="entry name" value="DUF4369"/>
</dbReference>
<accession>A0A369PWU3</accession>
<dbReference type="EMBL" id="QPKV01000008">
    <property type="protein sequence ID" value="RDC55186.1"/>
    <property type="molecule type" value="Genomic_DNA"/>
</dbReference>
<comment type="caution">
    <text evidence="7">The sequence shown here is derived from an EMBL/GenBank/DDBJ whole genome shotgun (WGS) entry which is preliminary data.</text>
</comment>
<dbReference type="RefSeq" id="WP_115404297.1">
    <property type="nucleotide sequence ID" value="NZ_QPKV01000008.1"/>
</dbReference>
<dbReference type="PANTHER" id="PTHR42852">
    <property type="entry name" value="THIOL:DISULFIDE INTERCHANGE PROTEIN DSBE"/>
    <property type="match status" value="1"/>
</dbReference>
<keyword evidence="3" id="KW-1015">Disulfide bond</keyword>
<comment type="subcellular location">
    <subcellularLocation>
        <location evidence="1">Cell envelope</location>
    </subcellularLocation>
</comment>
<dbReference type="InterPro" id="IPR036249">
    <property type="entry name" value="Thioredoxin-like_sf"/>
</dbReference>
<dbReference type="InterPro" id="IPR000866">
    <property type="entry name" value="AhpC/TSA"/>
</dbReference>
<keyword evidence="2" id="KW-0201">Cytochrome c-type biogenesis</keyword>
<reference evidence="7 8" key="1">
    <citation type="submission" date="2018-07" db="EMBL/GenBank/DDBJ databases">
        <title>Pedobacter sp. nov., isolated from soil.</title>
        <authorList>
            <person name="Zhou L.Y."/>
            <person name="Du Z.J."/>
        </authorList>
    </citation>
    <scope>NUCLEOTIDE SEQUENCE [LARGE SCALE GENOMIC DNA]</scope>
    <source>
        <strain evidence="7 8">JDX94</strain>
    </source>
</reference>
<dbReference type="GO" id="GO:0016209">
    <property type="term" value="F:antioxidant activity"/>
    <property type="evidence" value="ECO:0007669"/>
    <property type="project" value="InterPro"/>
</dbReference>
<dbReference type="InterPro" id="IPR013766">
    <property type="entry name" value="Thioredoxin_domain"/>
</dbReference>
<dbReference type="SUPFAM" id="SSF52833">
    <property type="entry name" value="Thioredoxin-like"/>
    <property type="match status" value="1"/>
</dbReference>
<proteinExistence type="predicted"/>
<name>A0A369PWU3_9SPHI</name>
<dbReference type="GO" id="GO:0017004">
    <property type="term" value="P:cytochrome complex assembly"/>
    <property type="evidence" value="ECO:0007669"/>
    <property type="project" value="UniProtKB-KW"/>
</dbReference>
<feature type="chain" id="PRO_5016851280" evidence="5">
    <location>
        <begin position="19"/>
        <end position="380"/>
    </location>
</feature>
<dbReference type="Pfam" id="PF00578">
    <property type="entry name" value="AhpC-TSA"/>
    <property type="match status" value="1"/>
</dbReference>
<dbReference type="PROSITE" id="PS51352">
    <property type="entry name" value="THIOREDOXIN_2"/>
    <property type="match status" value="1"/>
</dbReference>
<dbReference type="Gene3D" id="3.40.30.10">
    <property type="entry name" value="Glutaredoxin"/>
    <property type="match status" value="1"/>
</dbReference>
<keyword evidence="4" id="KW-0676">Redox-active center</keyword>
<keyword evidence="5" id="KW-0732">Signal</keyword>
<sequence length="380" mass="41711">MKIKLLIFAALAPVIVAAQTPNFTITGKIGNLNKPAKIYLDYTSEGKGGSDSCELVNGAFKFSGNITGYASSRITLSREGIRDKEIYGTKGLGDVIYVNFGPENIRINSADSLYNAKWTGSKVYNEMKAFEKLVGPTVMTVHHNANVTINRATPEQQNDTLYFKALDKQVQAFRKSRGEKMLEFAKTNPNSYFALQSLSELVSGYSTKSDIALPIFNNLSEKLRLSYGGQGLYKLLNAHTVTALGAAAPNFTQNDVNGKPVSLSDFKGKYVLIEFWASWCSPCRAESPNLLKQYAAYKDKGFEILGVSVDGDKAKWVDAIKKDGLTWTQISDLKGWDNEARKVYGISGVPANFLISPEGKIIGSHLMGEVLNKKLAELLN</sequence>
<evidence type="ECO:0000259" key="6">
    <source>
        <dbReference type="PROSITE" id="PS51352"/>
    </source>
</evidence>
<evidence type="ECO:0000313" key="8">
    <source>
        <dbReference type="Proteomes" id="UP000253961"/>
    </source>
</evidence>
<keyword evidence="8" id="KW-1185">Reference proteome</keyword>
<feature type="signal peptide" evidence="5">
    <location>
        <begin position="1"/>
        <end position="18"/>
    </location>
</feature>
<dbReference type="Proteomes" id="UP000253961">
    <property type="component" value="Unassembled WGS sequence"/>
</dbReference>
<dbReference type="OrthoDB" id="750178at2"/>
<organism evidence="7 8">
    <name type="scientific">Pedobacter chinensis</name>
    <dbReference type="NCBI Taxonomy" id="2282421"/>
    <lineage>
        <taxon>Bacteria</taxon>
        <taxon>Pseudomonadati</taxon>
        <taxon>Bacteroidota</taxon>
        <taxon>Sphingobacteriia</taxon>
        <taxon>Sphingobacteriales</taxon>
        <taxon>Sphingobacteriaceae</taxon>
        <taxon>Pedobacter</taxon>
    </lineage>
</organism>
<evidence type="ECO:0000256" key="3">
    <source>
        <dbReference type="ARBA" id="ARBA00023157"/>
    </source>
</evidence>
<evidence type="ECO:0000256" key="4">
    <source>
        <dbReference type="ARBA" id="ARBA00023284"/>
    </source>
</evidence>
<evidence type="ECO:0000256" key="1">
    <source>
        <dbReference type="ARBA" id="ARBA00004196"/>
    </source>
</evidence>